<organism evidence="2 3">
    <name type="scientific">Aureobasidium pullulans</name>
    <name type="common">Black yeast</name>
    <name type="synonym">Pullularia pullulans</name>
    <dbReference type="NCBI Taxonomy" id="5580"/>
    <lineage>
        <taxon>Eukaryota</taxon>
        <taxon>Fungi</taxon>
        <taxon>Dikarya</taxon>
        <taxon>Ascomycota</taxon>
        <taxon>Pezizomycotina</taxon>
        <taxon>Dothideomycetes</taxon>
        <taxon>Dothideomycetidae</taxon>
        <taxon>Dothideales</taxon>
        <taxon>Saccotheciaceae</taxon>
        <taxon>Aureobasidium</taxon>
    </lineage>
</organism>
<dbReference type="PROSITE" id="PS50097">
    <property type="entry name" value="BTB"/>
    <property type="match status" value="2"/>
</dbReference>
<dbReference type="Pfam" id="PF00651">
    <property type="entry name" value="BTB"/>
    <property type="match status" value="1"/>
</dbReference>
<dbReference type="SUPFAM" id="SSF54695">
    <property type="entry name" value="POZ domain"/>
    <property type="match status" value="1"/>
</dbReference>
<name>A0A4T0BD70_AURPU</name>
<gene>
    <name evidence="2" type="ORF">D6C78_08944</name>
</gene>
<sequence length="487" mass="56757">MVDQLVATPSETIQLCSSQGSIQTINKELLCYFSKYYRAALNGRFAEAHQQLFNVDLSGQQLRVFTAWIYTGQLELLKWNREDRLMLYVFADFAEILALRRQIMTEEGRMERYKEVGLAITHLPDNSPYRKRIVDHYARHWKTADDRYDGWHPKDDAIYRGFWYQVWDVQAQEGWFKQPKCPCCRNPCNYHEHVNEEEWEASQEERRTRKKAIKVGQFAYRNSPCNYNEHKTMEEWQGNQILRCDGLFNHGSSSADWESHSWSPEKVCAAITKSTETIKLVSKTGEVAVSVHRELLCFFSSYYRAALKGNFSEAKTDSLVVDLSSENLKDFVTWIYTGEIITTTSDCDTRLYVFGDQVDILALRRSVFDEMHRPESELLPYEEIKIILTSLPEASAFRKWTLDSYINHWKPENDDTDPCLLDTVNDPENNLASFVYQVLRGVANYGKDASGCCCCQNLCDYHEHESKEEWEATCGQIEDMEMPEDLE</sequence>
<dbReference type="PANTHER" id="PTHR47843:SF2">
    <property type="entry name" value="BTB DOMAIN-CONTAINING PROTEIN"/>
    <property type="match status" value="1"/>
</dbReference>
<dbReference type="Gene3D" id="3.30.710.10">
    <property type="entry name" value="Potassium Channel Kv1.1, Chain A"/>
    <property type="match status" value="2"/>
</dbReference>
<accession>A0A4T0BD70</accession>
<evidence type="ECO:0000313" key="3">
    <source>
        <dbReference type="Proteomes" id="UP000308724"/>
    </source>
</evidence>
<reference evidence="2 3" key="1">
    <citation type="submission" date="2018-10" db="EMBL/GenBank/DDBJ databases">
        <title>Fifty Aureobasidium pullulans genomes reveal a recombining polyextremotolerant generalist.</title>
        <authorList>
            <person name="Gostincar C."/>
            <person name="Turk M."/>
            <person name="Zajc J."/>
            <person name="Gunde-Cimerman N."/>
        </authorList>
    </citation>
    <scope>NUCLEOTIDE SEQUENCE [LARGE SCALE GENOMIC DNA]</scope>
    <source>
        <strain evidence="2 3">EXF-1645</strain>
    </source>
</reference>
<evidence type="ECO:0000259" key="1">
    <source>
        <dbReference type="PROSITE" id="PS50097"/>
    </source>
</evidence>
<proteinExistence type="predicted"/>
<dbReference type="PANTHER" id="PTHR47843">
    <property type="entry name" value="BTB DOMAIN-CONTAINING PROTEIN-RELATED"/>
    <property type="match status" value="1"/>
</dbReference>
<dbReference type="CDD" id="cd18186">
    <property type="entry name" value="BTB_POZ_ZBTB_KLHL-like"/>
    <property type="match status" value="1"/>
</dbReference>
<dbReference type="AlphaFoldDB" id="A0A4T0BD70"/>
<dbReference type="Proteomes" id="UP000308724">
    <property type="component" value="Unassembled WGS sequence"/>
</dbReference>
<evidence type="ECO:0000313" key="2">
    <source>
        <dbReference type="EMBL" id="TIA31418.1"/>
    </source>
</evidence>
<protein>
    <recommendedName>
        <fullName evidence="1">BTB domain-containing protein</fullName>
    </recommendedName>
</protein>
<feature type="domain" description="BTB" evidence="1">
    <location>
        <begin position="11"/>
        <end position="78"/>
    </location>
</feature>
<feature type="domain" description="BTB" evidence="1">
    <location>
        <begin position="276"/>
        <end position="344"/>
    </location>
</feature>
<dbReference type="EMBL" id="QZBZ01000290">
    <property type="protein sequence ID" value="TIA31418.1"/>
    <property type="molecule type" value="Genomic_DNA"/>
</dbReference>
<dbReference type="InterPro" id="IPR011333">
    <property type="entry name" value="SKP1/BTB/POZ_sf"/>
</dbReference>
<comment type="caution">
    <text evidence="2">The sequence shown here is derived from an EMBL/GenBank/DDBJ whole genome shotgun (WGS) entry which is preliminary data.</text>
</comment>
<dbReference type="InterPro" id="IPR000210">
    <property type="entry name" value="BTB/POZ_dom"/>
</dbReference>